<name>A0A8W8L4P4_MAGGI</name>
<keyword evidence="3" id="KW-1185">Reference proteome</keyword>
<proteinExistence type="predicted"/>
<dbReference type="OMA" id="QNFMERA"/>
<dbReference type="EnsemblMetazoa" id="G26594.1">
    <property type="protein sequence ID" value="G26594.1:cds"/>
    <property type="gene ID" value="G26594"/>
</dbReference>
<evidence type="ECO:0000313" key="2">
    <source>
        <dbReference type="EnsemblMetazoa" id="G26594.1:cds"/>
    </source>
</evidence>
<dbReference type="EnsemblMetazoa" id="G26594.2">
    <property type="protein sequence ID" value="G26594.2:cds"/>
    <property type="gene ID" value="G26594"/>
</dbReference>
<sequence length="111" mass="12499">MADEPKDHDKGEGNEPAKSLEDFVTEHYNKQKKDGKMDATEEIDDKRALDFFSRAMSESRRMNTEVAKSEQKLAKLHAELGKANVAAWQAEHAAEVLTAEQLKHMGLQQTS</sequence>
<dbReference type="Proteomes" id="UP000005408">
    <property type="component" value="Unassembled WGS sequence"/>
</dbReference>
<accession>A0A8W8L4P4</accession>
<evidence type="ECO:0000313" key="3">
    <source>
        <dbReference type="Proteomes" id="UP000005408"/>
    </source>
</evidence>
<protein>
    <submittedName>
        <fullName evidence="2">Uncharacterized protein</fullName>
    </submittedName>
</protein>
<dbReference type="OrthoDB" id="5957937at2759"/>
<reference evidence="2" key="1">
    <citation type="submission" date="2022-08" db="UniProtKB">
        <authorList>
            <consortium name="EnsemblMetazoa"/>
        </authorList>
    </citation>
    <scope>IDENTIFICATION</scope>
    <source>
        <strain evidence="2">05x7-T-G4-1.051#20</strain>
    </source>
</reference>
<dbReference type="AlphaFoldDB" id="A0A8W8L4P4"/>
<feature type="region of interest" description="Disordered" evidence="1">
    <location>
        <begin position="1"/>
        <end position="21"/>
    </location>
</feature>
<dbReference type="EnsemblMetazoa" id="G26594.3">
    <property type="protein sequence ID" value="G26594.3:cds"/>
    <property type="gene ID" value="G26594"/>
</dbReference>
<organism evidence="2 3">
    <name type="scientific">Magallana gigas</name>
    <name type="common">Pacific oyster</name>
    <name type="synonym">Crassostrea gigas</name>
    <dbReference type="NCBI Taxonomy" id="29159"/>
    <lineage>
        <taxon>Eukaryota</taxon>
        <taxon>Metazoa</taxon>
        <taxon>Spiralia</taxon>
        <taxon>Lophotrochozoa</taxon>
        <taxon>Mollusca</taxon>
        <taxon>Bivalvia</taxon>
        <taxon>Autobranchia</taxon>
        <taxon>Pteriomorphia</taxon>
        <taxon>Ostreida</taxon>
        <taxon>Ostreoidea</taxon>
        <taxon>Ostreidae</taxon>
        <taxon>Magallana</taxon>
    </lineage>
</organism>
<evidence type="ECO:0000256" key="1">
    <source>
        <dbReference type="SAM" id="MobiDB-lite"/>
    </source>
</evidence>